<evidence type="ECO:0000256" key="1">
    <source>
        <dbReference type="SAM" id="MobiDB-lite"/>
    </source>
</evidence>
<keyword evidence="3" id="KW-1185">Reference proteome</keyword>
<evidence type="ECO:0000313" key="3">
    <source>
        <dbReference type="Proteomes" id="UP001500831"/>
    </source>
</evidence>
<name>A0ABP6IKR0_9ACTN</name>
<proteinExistence type="predicted"/>
<dbReference type="Proteomes" id="UP001500831">
    <property type="component" value="Unassembled WGS sequence"/>
</dbReference>
<feature type="region of interest" description="Disordered" evidence="1">
    <location>
        <begin position="1"/>
        <end position="51"/>
    </location>
</feature>
<dbReference type="RefSeq" id="WP_344976470.1">
    <property type="nucleotide sequence ID" value="NZ_BAAAVI010000040.1"/>
</dbReference>
<organism evidence="2 3">
    <name type="scientific">Streptosporangium fragile</name>
    <dbReference type="NCBI Taxonomy" id="46186"/>
    <lineage>
        <taxon>Bacteria</taxon>
        <taxon>Bacillati</taxon>
        <taxon>Actinomycetota</taxon>
        <taxon>Actinomycetes</taxon>
        <taxon>Streptosporangiales</taxon>
        <taxon>Streptosporangiaceae</taxon>
        <taxon>Streptosporangium</taxon>
    </lineage>
</organism>
<accession>A0ABP6IKR0</accession>
<reference evidence="3" key="1">
    <citation type="journal article" date="2019" name="Int. J. Syst. Evol. Microbiol.">
        <title>The Global Catalogue of Microorganisms (GCM) 10K type strain sequencing project: providing services to taxonomists for standard genome sequencing and annotation.</title>
        <authorList>
            <consortium name="The Broad Institute Genomics Platform"/>
            <consortium name="The Broad Institute Genome Sequencing Center for Infectious Disease"/>
            <person name="Wu L."/>
            <person name="Ma J."/>
        </authorList>
    </citation>
    <scope>NUCLEOTIDE SEQUENCE [LARGE SCALE GENOMIC DNA]</scope>
    <source>
        <strain evidence="3">JCM 6242</strain>
    </source>
</reference>
<dbReference type="EMBL" id="BAAAVI010000040">
    <property type="protein sequence ID" value="GAA2887063.1"/>
    <property type="molecule type" value="Genomic_DNA"/>
</dbReference>
<feature type="compositionally biased region" description="Polar residues" evidence="1">
    <location>
        <begin position="24"/>
        <end position="35"/>
    </location>
</feature>
<protein>
    <submittedName>
        <fullName evidence="2">Uncharacterized protein</fullName>
    </submittedName>
</protein>
<gene>
    <name evidence="2" type="ORF">GCM10010517_50890</name>
</gene>
<evidence type="ECO:0000313" key="2">
    <source>
        <dbReference type="EMBL" id="GAA2887063.1"/>
    </source>
</evidence>
<comment type="caution">
    <text evidence="2">The sequence shown here is derived from an EMBL/GenBank/DDBJ whole genome shotgun (WGS) entry which is preliminary data.</text>
</comment>
<sequence>MNNAPRSAAVAQVRTRPPARGLSVNHSQVVAQARTQPPVRGLSVNHSQATV</sequence>